<keyword evidence="2" id="KW-1185">Reference proteome</keyword>
<organism evidence="1 2">
    <name type="scientific">Paracoccidioides lutzii (strain ATCC MYA-826 / Pb01)</name>
    <name type="common">Paracoccidioides brasiliensis</name>
    <dbReference type="NCBI Taxonomy" id="502779"/>
    <lineage>
        <taxon>Eukaryota</taxon>
        <taxon>Fungi</taxon>
        <taxon>Dikarya</taxon>
        <taxon>Ascomycota</taxon>
        <taxon>Pezizomycotina</taxon>
        <taxon>Eurotiomycetes</taxon>
        <taxon>Eurotiomycetidae</taxon>
        <taxon>Onygenales</taxon>
        <taxon>Ajellomycetaceae</taxon>
        <taxon>Paracoccidioides</taxon>
    </lineage>
</organism>
<protein>
    <submittedName>
        <fullName evidence="1">Uncharacterized protein</fullName>
    </submittedName>
</protein>
<dbReference type="AlphaFoldDB" id="A0A0A2V3I1"/>
<name>A0A0A2V3I1_PARBA</name>
<gene>
    <name evidence="1" type="ORF">PAAG_12369</name>
</gene>
<dbReference type="HOGENOM" id="CLU_2705502_0_0_1"/>
<dbReference type="RefSeq" id="XP_015702510.1">
    <property type="nucleotide sequence ID" value="XM_015847867.1"/>
</dbReference>
<evidence type="ECO:0000313" key="2">
    <source>
        <dbReference type="Proteomes" id="UP000002059"/>
    </source>
</evidence>
<dbReference type="VEuPathDB" id="FungiDB:PAAG_12369"/>
<dbReference type="EMBL" id="KN294014">
    <property type="protein sequence ID" value="KGQ00942.1"/>
    <property type="molecule type" value="Genomic_DNA"/>
</dbReference>
<sequence length="73" mass="8473">MGFRNGDFGVMLTNVLEALEWGDNDDSDDVALLDWIVGREKVQHSDDMLRQDLPLDAQENIYWTGSMDKWQQQ</sequence>
<dbReference type="GeneID" id="26971051"/>
<dbReference type="Proteomes" id="UP000002059">
    <property type="component" value="Partially assembled WGS sequence"/>
</dbReference>
<accession>A0A0A2V3I1</accession>
<evidence type="ECO:0000313" key="1">
    <source>
        <dbReference type="EMBL" id="KGQ00942.1"/>
    </source>
</evidence>
<proteinExistence type="predicted"/>
<reference evidence="1 2" key="1">
    <citation type="journal article" date="2011" name="PLoS Genet.">
        <title>Comparative genomic analysis of human fungal pathogens causing paracoccidioidomycosis.</title>
        <authorList>
            <person name="Desjardins C.A."/>
            <person name="Champion M.D."/>
            <person name="Holder J.W."/>
            <person name="Muszewska A."/>
            <person name="Goldberg J."/>
            <person name="Bailao A.M."/>
            <person name="Brigido M.M."/>
            <person name="Ferreira M.E."/>
            <person name="Garcia A.M."/>
            <person name="Grynberg M."/>
            <person name="Gujja S."/>
            <person name="Heiman D.I."/>
            <person name="Henn M.R."/>
            <person name="Kodira C.D."/>
            <person name="Leon-Narvaez H."/>
            <person name="Longo L.V."/>
            <person name="Ma L.J."/>
            <person name="Malavazi I."/>
            <person name="Matsuo A.L."/>
            <person name="Morais F.V."/>
            <person name="Pereira M."/>
            <person name="Rodriguez-Brito S."/>
            <person name="Sakthikumar S."/>
            <person name="Salem-Izacc S.M."/>
            <person name="Sykes S.M."/>
            <person name="Teixeira M.M."/>
            <person name="Vallejo M.C."/>
            <person name="Walter M.E."/>
            <person name="Yandava C."/>
            <person name="Young S."/>
            <person name="Zeng Q."/>
            <person name="Zucker J."/>
            <person name="Felipe M.S."/>
            <person name="Goldman G.H."/>
            <person name="Haas B.J."/>
            <person name="McEwen J.G."/>
            <person name="Nino-Vega G."/>
            <person name="Puccia R."/>
            <person name="San-Blas G."/>
            <person name="Soares C.M."/>
            <person name="Birren B.W."/>
            <person name="Cuomo C.A."/>
        </authorList>
    </citation>
    <scope>NUCLEOTIDE SEQUENCE [LARGE SCALE GENOMIC DNA]</scope>
    <source>
        <strain evidence="2">ATCC MYA-826 / Pb01</strain>
    </source>
</reference>
<dbReference type="KEGG" id="pbl:PAAG_12369"/>